<proteinExistence type="predicted"/>
<keyword evidence="4" id="KW-1185">Reference proteome</keyword>
<dbReference type="CDD" id="cd01040">
    <property type="entry name" value="Mb-like"/>
    <property type="match status" value="2"/>
</dbReference>
<reference evidence="3" key="1">
    <citation type="submission" date="2022-11" db="EMBL/GenBank/DDBJ databases">
        <authorList>
            <person name="Morgan W.R."/>
            <person name="Tartar A."/>
        </authorList>
    </citation>
    <scope>NUCLEOTIDE SEQUENCE</scope>
    <source>
        <strain evidence="3">ARSEF 373</strain>
    </source>
</reference>
<dbReference type="InterPro" id="IPR012292">
    <property type="entry name" value="Globin/Proto"/>
</dbReference>
<reference evidence="3" key="2">
    <citation type="journal article" date="2023" name="Microbiol Resour">
        <title>Decontamination and Annotation of the Draft Genome Sequence of the Oomycete Lagenidium giganteum ARSEF 373.</title>
        <authorList>
            <person name="Morgan W.R."/>
            <person name="Tartar A."/>
        </authorList>
    </citation>
    <scope>NUCLEOTIDE SEQUENCE</scope>
    <source>
        <strain evidence="3">ARSEF 373</strain>
    </source>
</reference>
<accession>A0AAV2ZLN8</accession>
<feature type="region of interest" description="Disordered" evidence="1">
    <location>
        <begin position="1"/>
        <end position="24"/>
    </location>
</feature>
<evidence type="ECO:0000256" key="1">
    <source>
        <dbReference type="SAM" id="MobiDB-lite"/>
    </source>
</evidence>
<dbReference type="GO" id="GO:0008941">
    <property type="term" value="F:nitric oxide dioxygenase NAD(P)H activity"/>
    <property type="evidence" value="ECO:0007669"/>
    <property type="project" value="TreeGrafter"/>
</dbReference>
<dbReference type="SUPFAM" id="SSF46458">
    <property type="entry name" value="Globin-like"/>
    <property type="match status" value="2"/>
</dbReference>
<gene>
    <name evidence="3" type="ORF">N0F65_007564</name>
</gene>
<feature type="region of interest" description="Disordered" evidence="1">
    <location>
        <begin position="446"/>
        <end position="466"/>
    </location>
</feature>
<dbReference type="Pfam" id="PF00042">
    <property type="entry name" value="Globin"/>
    <property type="match status" value="2"/>
</dbReference>
<dbReference type="Proteomes" id="UP001146120">
    <property type="component" value="Unassembled WGS sequence"/>
</dbReference>
<name>A0AAV2ZLN8_9STRA</name>
<dbReference type="PANTHER" id="PTHR43396">
    <property type="entry name" value="FLAVOHEMOPROTEIN"/>
    <property type="match status" value="1"/>
</dbReference>
<dbReference type="GO" id="GO:0046210">
    <property type="term" value="P:nitric oxide catabolic process"/>
    <property type="evidence" value="ECO:0007669"/>
    <property type="project" value="TreeGrafter"/>
</dbReference>
<dbReference type="EMBL" id="DAKRPA010000001">
    <property type="protein sequence ID" value="DBA05402.1"/>
    <property type="molecule type" value="Genomic_DNA"/>
</dbReference>
<organism evidence="3 4">
    <name type="scientific">Lagenidium giganteum</name>
    <dbReference type="NCBI Taxonomy" id="4803"/>
    <lineage>
        <taxon>Eukaryota</taxon>
        <taxon>Sar</taxon>
        <taxon>Stramenopiles</taxon>
        <taxon>Oomycota</taxon>
        <taxon>Peronosporomycetes</taxon>
        <taxon>Pythiales</taxon>
        <taxon>Pythiaceae</taxon>
    </lineage>
</organism>
<feature type="domain" description="Globin" evidence="2">
    <location>
        <begin position="373"/>
        <end position="435"/>
    </location>
</feature>
<evidence type="ECO:0000313" key="4">
    <source>
        <dbReference type="Proteomes" id="UP001146120"/>
    </source>
</evidence>
<dbReference type="InterPro" id="IPR000971">
    <property type="entry name" value="Globin"/>
</dbReference>
<evidence type="ECO:0000259" key="2">
    <source>
        <dbReference type="Pfam" id="PF00042"/>
    </source>
</evidence>
<dbReference type="GO" id="GO:0020037">
    <property type="term" value="F:heme binding"/>
    <property type="evidence" value="ECO:0007669"/>
    <property type="project" value="InterPro"/>
</dbReference>
<evidence type="ECO:0000313" key="3">
    <source>
        <dbReference type="EMBL" id="DBA05402.1"/>
    </source>
</evidence>
<dbReference type="InterPro" id="IPR044399">
    <property type="entry name" value="Mb-like_M"/>
</dbReference>
<dbReference type="InterPro" id="IPR009050">
    <property type="entry name" value="Globin-like_sf"/>
</dbReference>
<feature type="compositionally biased region" description="Basic residues" evidence="1">
    <location>
        <begin position="447"/>
        <end position="466"/>
    </location>
</feature>
<dbReference type="Gene3D" id="1.10.490.10">
    <property type="entry name" value="Globins"/>
    <property type="match status" value="2"/>
</dbReference>
<dbReference type="GO" id="GO:0019825">
    <property type="term" value="F:oxygen binding"/>
    <property type="evidence" value="ECO:0007669"/>
    <property type="project" value="InterPro"/>
</dbReference>
<feature type="domain" description="Globin" evidence="2">
    <location>
        <begin position="164"/>
        <end position="208"/>
    </location>
</feature>
<sequence length="466" mass="52535">MGGCQGKVGIAPTPPSPPKSQRGKRLSLAEQRLLKKYLPSFSLKDGASSEHVRIVGVFWNVVFRDTESTQGTSGASGVSAVSVASVASVRSFSRTKGKLQQAPRLEVLIDHLYIYLVTHAPKLVHVFRSSAEVQRRVLEHITTGMSSILKFSNDIDKMMIVTIKHLRFGVRPEYYEPLGKALLHALREVSGHYWSPQVEHAWRQLYGHCSVLLLKTHLNSLQPASKPHSLKLGENATRLPREQLALVEKYLPSFNYQFESTEEHRKLAASHWSAVFEQGPIMSTASPMSEWDDADSASMVLRISQTSNDNNDSARGVPLQSESQYHASAIGHLYVVFYEYIEAYEPELKRVFRSANDRRSKALLHISGGMRALLQSPDMADRVAQLTDTHLRVGVELKHFNSLGLALMYSMKECSGDTWSLEMETAWCRLYGHCGAVLLHAQYTAAKRNKPKRRHDEHKHLKKYHR</sequence>
<dbReference type="PANTHER" id="PTHR43396:SF6">
    <property type="entry name" value="ABL201WP"/>
    <property type="match status" value="1"/>
</dbReference>
<dbReference type="AlphaFoldDB" id="A0AAV2ZLN8"/>
<comment type="caution">
    <text evidence="3">The sequence shown here is derived from an EMBL/GenBank/DDBJ whole genome shotgun (WGS) entry which is preliminary data.</text>
</comment>
<dbReference type="GO" id="GO:0071949">
    <property type="term" value="F:FAD binding"/>
    <property type="evidence" value="ECO:0007669"/>
    <property type="project" value="TreeGrafter"/>
</dbReference>
<protein>
    <recommendedName>
        <fullName evidence="2">Globin domain-containing protein</fullName>
    </recommendedName>
</protein>
<dbReference type="GO" id="GO:0071500">
    <property type="term" value="P:cellular response to nitrosative stress"/>
    <property type="evidence" value="ECO:0007669"/>
    <property type="project" value="TreeGrafter"/>
</dbReference>